<dbReference type="PANTHER" id="PTHR24567:SF74">
    <property type="entry name" value="HTH-TYPE TRANSCRIPTIONAL REGULATOR ARCR"/>
    <property type="match status" value="1"/>
</dbReference>
<evidence type="ECO:0000313" key="7">
    <source>
        <dbReference type="Proteomes" id="UP000035489"/>
    </source>
</evidence>
<feature type="domain" description="HTH crp-type" evidence="5">
    <location>
        <begin position="132"/>
        <end position="199"/>
    </location>
</feature>
<dbReference type="Proteomes" id="UP000035489">
    <property type="component" value="Unassembled WGS sequence"/>
</dbReference>
<feature type="domain" description="Cyclic nucleotide-binding" evidence="4">
    <location>
        <begin position="23"/>
        <end position="85"/>
    </location>
</feature>
<dbReference type="RefSeq" id="WP_047191841.1">
    <property type="nucleotide sequence ID" value="NZ_LCYG01000084.1"/>
</dbReference>
<keyword evidence="3" id="KW-0804">Transcription</keyword>
<dbReference type="PATRIC" id="fig|1225564.3.peg.6676"/>
<evidence type="ECO:0000259" key="4">
    <source>
        <dbReference type="PROSITE" id="PS50042"/>
    </source>
</evidence>
<dbReference type="SUPFAM" id="SSF51206">
    <property type="entry name" value="cAMP-binding domain-like"/>
    <property type="match status" value="1"/>
</dbReference>
<dbReference type="InterPro" id="IPR000595">
    <property type="entry name" value="cNMP-bd_dom"/>
</dbReference>
<dbReference type="GO" id="GO:0003700">
    <property type="term" value="F:DNA-binding transcription factor activity"/>
    <property type="evidence" value="ECO:0007669"/>
    <property type="project" value="TreeGrafter"/>
</dbReference>
<dbReference type="PROSITE" id="PS50042">
    <property type="entry name" value="CNMP_BINDING_3"/>
    <property type="match status" value="1"/>
</dbReference>
<dbReference type="PANTHER" id="PTHR24567">
    <property type="entry name" value="CRP FAMILY TRANSCRIPTIONAL REGULATORY PROTEIN"/>
    <property type="match status" value="1"/>
</dbReference>
<dbReference type="OrthoDB" id="571714at2"/>
<sequence>MRAPDLIPAVIRSSAIERPLGRGEMLFRRDDRPHGLYYLEQGEVRLTRTDVDGREIILFRALPGDTFAEASLFSETYHCDAVASVPSIVRLYPKAAVLAAFAADPAIAEAFMASLARQVMTLRTRLENRNLRTARERVLHHLGLQASGIDRIVRVDGDLKTMASELGLTHESLYRTLATLEAEGVITRTKKEIRLSAPPV</sequence>
<evidence type="ECO:0000256" key="2">
    <source>
        <dbReference type="ARBA" id="ARBA00023125"/>
    </source>
</evidence>
<gene>
    <name evidence="6" type="ORF">AA309_25550</name>
</gene>
<dbReference type="GO" id="GO:0003677">
    <property type="term" value="F:DNA binding"/>
    <property type="evidence" value="ECO:0007669"/>
    <property type="project" value="UniProtKB-KW"/>
</dbReference>
<keyword evidence="2" id="KW-0238">DNA-binding</keyword>
<organism evidence="6 7">
    <name type="scientific">Microvirga vignae</name>
    <dbReference type="NCBI Taxonomy" id="1225564"/>
    <lineage>
        <taxon>Bacteria</taxon>
        <taxon>Pseudomonadati</taxon>
        <taxon>Pseudomonadota</taxon>
        <taxon>Alphaproteobacteria</taxon>
        <taxon>Hyphomicrobiales</taxon>
        <taxon>Methylobacteriaceae</taxon>
        <taxon>Microvirga</taxon>
    </lineage>
</organism>
<evidence type="ECO:0000313" key="6">
    <source>
        <dbReference type="EMBL" id="KLK90448.1"/>
    </source>
</evidence>
<accession>A0A0H1R5M9</accession>
<dbReference type="GO" id="GO:0005829">
    <property type="term" value="C:cytosol"/>
    <property type="evidence" value="ECO:0007669"/>
    <property type="project" value="TreeGrafter"/>
</dbReference>
<evidence type="ECO:0000256" key="1">
    <source>
        <dbReference type="ARBA" id="ARBA00023015"/>
    </source>
</evidence>
<dbReference type="PROSITE" id="PS51063">
    <property type="entry name" value="HTH_CRP_2"/>
    <property type="match status" value="1"/>
</dbReference>
<dbReference type="Pfam" id="PF00027">
    <property type="entry name" value="cNMP_binding"/>
    <property type="match status" value="1"/>
</dbReference>
<dbReference type="InterPro" id="IPR050397">
    <property type="entry name" value="Env_Response_Regulators"/>
</dbReference>
<evidence type="ECO:0000259" key="5">
    <source>
        <dbReference type="PROSITE" id="PS51063"/>
    </source>
</evidence>
<name>A0A0H1R5M9_9HYPH</name>
<dbReference type="Gene3D" id="2.60.120.10">
    <property type="entry name" value="Jelly Rolls"/>
    <property type="match status" value="1"/>
</dbReference>
<dbReference type="STRING" id="1225564.AA309_25550"/>
<dbReference type="AlphaFoldDB" id="A0A0H1R5M9"/>
<dbReference type="InterPro" id="IPR012318">
    <property type="entry name" value="HTH_CRP"/>
</dbReference>
<dbReference type="InterPro" id="IPR014710">
    <property type="entry name" value="RmlC-like_jellyroll"/>
</dbReference>
<dbReference type="EMBL" id="LCYG01000084">
    <property type="protein sequence ID" value="KLK90448.1"/>
    <property type="molecule type" value="Genomic_DNA"/>
</dbReference>
<dbReference type="SUPFAM" id="SSF46785">
    <property type="entry name" value="Winged helix' DNA-binding domain"/>
    <property type="match status" value="1"/>
</dbReference>
<keyword evidence="1" id="KW-0805">Transcription regulation</keyword>
<comment type="caution">
    <text evidence="6">The sequence shown here is derived from an EMBL/GenBank/DDBJ whole genome shotgun (WGS) entry which is preliminary data.</text>
</comment>
<reference evidence="6 7" key="1">
    <citation type="submission" date="2015-05" db="EMBL/GenBank/DDBJ databases">
        <title>Draft genome sequence of Microvirga vignae strain BR3299, a novel nitrogen fixing bacteria isolated from Brazil semi-aired region.</title>
        <authorList>
            <person name="Zilli J.E."/>
            <person name="Passos S.R."/>
            <person name="Leite J."/>
            <person name="Baldani J.I."/>
            <person name="Xavier G.R."/>
            <person name="Rumjaneck N.G."/>
            <person name="Simoes-Araujo J.L."/>
        </authorList>
    </citation>
    <scope>NUCLEOTIDE SEQUENCE [LARGE SCALE GENOMIC DNA]</scope>
    <source>
        <strain evidence="6 7">BR3299</strain>
    </source>
</reference>
<evidence type="ECO:0000256" key="3">
    <source>
        <dbReference type="ARBA" id="ARBA00023163"/>
    </source>
</evidence>
<protein>
    <recommendedName>
        <fullName evidence="8">Crp/Fnr family transcriptional regulator</fullName>
    </recommendedName>
</protein>
<dbReference type="InterPro" id="IPR036390">
    <property type="entry name" value="WH_DNA-bd_sf"/>
</dbReference>
<dbReference type="SMART" id="SM00100">
    <property type="entry name" value="cNMP"/>
    <property type="match status" value="1"/>
</dbReference>
<proteinExistence type="predicted"/>
<evidence type="ECO:0008006" key="8">
    <source>
        <dbReference type="Google" id="ProtNLM"/>
    </source>
</evidence>
<dbReference type="CDD" id="cd00038">
    <property type="entry name" value="CAP_ED"/>
    <property type="match status" value="1"/>
</dbReference>
<keyword evidence="7" id="KW-1185">Reference proteome</keyword>
<dbReference type="InterPro" id="IPR018490">
    <property type="entry name" value="cNMP-bd_dom_sf"/>
</dbReference>